<evidence type="ECO:0000256" key="5">
    <source>
        <dbReference type="ARBA" id="ARBA00022679"/>
    </source>
</evidence>
<evidence type="ECO:0000256" key="7">
    <source>
        <dbReference type="ARBA" id="ARBA00022777"/>
    </source>
</evidence>
<dbReference type="InterPro" id="IPR003594">
    <property type="entry name" value="HATPase_dom"/>
</dbReference>
<evidence type="ECO:0000313" key="14">
    <source>
        <dbReference type="Proteomes" id="UP000043437"/>
    </source>
</evidence>
<keyword evidence="5" id="KW-0808">Transferase</keyword>
<dbReference type="Pfam" id="PF02518">
    <property type="entry name" value="HATPase_c"/>
    <property type="match status" value="1"/>
</dbReference>
<evidence type="ECO:0000256" key="8">
    <source>
        <dbReference type="ARBA" id="ARBA00022989"/>
    </source>
</evidence>
<evidence type="ECO:0000256" key="1">
    <source>
        <dbReference type="ARBA" id="ARBA00000085"/>
    </source>
</evidence>
<dbReference type="PANTHER" id="PTHR45436">
    <property type="entry name" value="SENSOR HISTIDINE KINASE YKOH"/>
    <property type="match status" value="1"/>
</dbReference>
<comment type="catalytic activity">
    <reaction evidence="1">
        <text>ATP + protein L-histidine = ADP + protein N-phospho-L-histidine.</text>
        <dbReference type="EC" id="2.7.13.3"/>
    </reaction>
</comment>
<dbReference type="Gene3D" id="3.30.565.10">
    <property type="entry name" value="Histidine kinase-like ATPase, C-terminal domain"/>
    <property type="match status" value="1"/>
</dbReference>
<dbReference type="SMART" id="SM00387">
    <property type="entry name" value="HATPase_c"/>
    <property type="match status" value="1"/>
</dbReference>
<evidence type="ECO:0000256" key="2">
    <source>
        <dbReference type="ARBA" id="ARBA00004141"/>
    </source>
</evidence>
<feature type="transmembrane region" description="Helical" evidence="11">
    <location>
        <begin position="20"/>
        <end position="39"/>
    </location>
</feature>
<dbReference type="GO" id="GO:0005886">
    <property type="term" value="C:plasma membrane"/>
    <property type="evidence" value="ECO:0007669"/>
    <property type="project" value="TreeGrafter"/>
</dbReference>
<dbReference type="SUPFAM" id="SSF55874">
    <property type="entry name" value="ATPase domain of HSP90 chaperone/DNA topoisomerase II/histidine kinase"/>
    <property type="match status" value="1"/>
</dbReference>
<gene>
    <name evidence="13" type="ORF">HAL07_10810</name>
</gene>
<dbReference type="PROSITE" id="PS50109">
    <property type="entry name" value="HIS_KIN"/>
    <property type="match status" value="1"/>
</dbReference>
<evidence type="ECO:0000256" key="6">
    <source>
        <dbReference type="ARBA" id="ARBA00022692"/>
    </source>
</evidence>
<organism evidence="13 14">
    <name type="scientific">Helicobacter ailurogastricus</name>
    <dbReference type="NCBI Taxonomy" id="1578720"/>
    <lineage>
        <taxon>Bacteria</taxon>
        <taxon>Pseudomonadati</taxon>
        <taxon>Campylobacterota</taxon>
        <taxon>Epsilonproteobacteria</taxon>
        <taxon>Campylobacterales</taxon>
        <taxon>Helicobacteraceae</taxon>
        <taxon>Helicobacter</taxon>
    </lineage>
</organism>
<evidence type="ECO:0000256" key="4">
    <source>
        <dbReference type="ARBA" id="ARBA00022553"/>
    </source>
</evidence>
<dbReference type="Gene3D" id="1.10.287.130">
    <property type="match status" value="1"/>
</dbReference>
<evidence type="ECO:0000256" key="9">
    <source>
        <dbReference type="ARBA" id="ARBA00023012"/>
    </source>
</evidence>
<dbReference type="GO" id="GO:0000155">
    <property type="term" value="F:phosphorelay sensor kinase activity"/>
    <property type="evidence" value="ECO:0007669"/>
    <property type="project" value="InterPro"/>
</dbReference>
<keyword evidence="7" id="KW-0418">Kinase</keyword>
<reference evidence="14" key="1">
    <citation type="submission" date="2014-12" db="EMBL/GenBank/DDBJ databases">
        <authorList>
            <person name="Jaenicke S."/>
        </authorList>
    </citation>
    <scope>NUCLEOTIDE SEQUENCE [LARGE SCALE GENOMIC DNA]</scope>
</reference>
<dbReference type="AlphaFoldDB" id="A0A0K2XZT8"/>
<proteinExistence type="predicted"/>
<accession>A0A0K2XZT8</accession>
<dbReference type="SUPFAM" id="SSF47384">
    <property type="entry name" value="Homodimeric domain of signal transducing histidine kinase"/>
    <property type="match status" value="1"/>
</dbReference>
<comment type="subcellular location">
    <subcellularLocation>
        <location evidence="2">Membrane</location>
        <topology evidence="2">Multi-pass membrane protein</topology>
    </subcellularLocation>
</comment>
<keyword evidence="9" id="KW-0902">Two-component regulatory system</keyword>
<keyword evidence="4" id="KW-0597">Phosphoprotein</keyword>
<protein>
    <recommendedName>
        <fullName evidence="3">histidine kinase</fullName>
        <ecNumber evidence="3">2.7.13.3</ecNumber>
    </recommendedName>
</protein>
<dbReference type="EMBL" id="CDMG01000008">
    <property type="protein sequence ID" value="CRF52616.1"/>
    <property type="molecule type" value="Genomic_DNA"/>
</dbReference>
<evidence type="ECO:0000313" key="13">
    <source>
        <dbReference type="EMBL" id="CRF52616.1"/>
    </source>
</evidence>
<evidence type="ECO:0000256" key="10">
    <source>
        <dbReference type="ARBA" id="ARBA00023136"/>
    </source>
</evidence>
<dbReference type="InterPro" id="IPR005467">
    <property type="entry name" value="His_kinase_dom"/>
</dbReference>
<keyword evidence="6 11" id="KW-0812">Transmembrane</keyword>
<keyword evidence="10 11" id="KW-0472">Membrane</keyword>
<dbReference type="RefSeq" id="WP_156295950.1">
    <property type="nucleotide sequence ID" value="NZ_CDMG01000008.1"/>
</dbReference>
<evidence type="ECO:0000256" key="3">
    <source>
        <dbReference type="ARBA" id="ARBA00012438"/>
    </source>
</evidence>
<feature type="transmembrane region" description="Helical" evidence="11">
    <location>
        <begin position="163"/>
        <end position="186"/>
    </location>
</feature>
<dbReference type="InterPro" id="IPR036890">
    <property type="entry name" value="HATPase_C_sf"/>
</dbReference>
<dbReference type="InterPro" id="IPR036097">
    <property type="entry name" value="HisK_dim/P_sf"/>
</dbReference>
<name>A0A0K2XZT8_9HELI</name>
<keyword evidence="8 11" id="KW-1133">Transmembrane helix</keyword>
<sequence>MFKNSMKLNTYEKQSLRRFVGLYLGSSFVLIVFIALLFLHNAKSIFLENTQSRLQSQSNQLTQDIIQAHMHHLDEPFKTLAHKYSHLHFALLDAARHVLYNHDFGDATSLAFFGREGPFPVFLDQDNAFYLVDNKTFGHLGVDLVILEEEHPAHLFTALYRRVFLIFFGVFACVGVMSFFLARLFLQPLASERSRINTFSQNTAHELNTPIAALLIAAKALHKQGSDPKVLGILASAQRISHLYDRLSYLCFQDLRQEEPRLLDLQSLVAQQIVTLEQMAAFYHLTLTSQLEPKTFKACEEDITALVSNLLMNAIKYNQPGGFVEVILNDCLQVKNSGAAIPEAKIKALTERYSRLDHAQKGYGIGLDLVQQICMRYGLELEIESHPTQTPHQFCNVFKVHFPNF</sequence>
<evidence type="ECO:0000256" key="11">
    <source>
        <dbReference type="SAM" id="Phobius"/>
    </source>
</evidence>
<feature type="domain" description="Histidine kinase" evidence="12">
    <location>
        <begin position="202"/>
        <end position="405"/>
    </location>
</feature>
<evidence type="ECO:0000259" key="12">
    <source>
        <dbReference type="PROSITE" id="PS50109"/>
    </source>
</evidence>
<dbReference type="GeneID" id="82132036"/>
<dbReference type="EC" id="2.7.13.3" evidence="3"/>
<dbReference type="InterPro" id="IPR050428">
    <property type="entry name" value="TCS_sensor_his_kinase"/>
</dbReference>
<dbReference type="PANTHER" id="PTHR45436:SF15">
    <property type="entry name" value="SENSOR HISTIDINE KINASE CUSS"/>
    <property type="match status" value="1"/>
</dbReference>
<dbReference type="Proteomes" id="UP000043437">
    <property type="component" value="Unassembled WGS sequence"/>
</dbReference>